<accession>A0A317SVT8</accession>
<gene>
    <name evidence="3" type="ORF">C7212DRAFT_362965</name>
</gene>
<feature type="compositionally biased region" description="Polar residues" evidence="1">
    <location>
        <begin position="194"/>
        <end position="208"/>
    </location>
</feature>
<evidence type="ECO:0000256" key="2">
    <source>
        <dbReference type="SAM" id="SignalP"/>
    </source>
</evidence>
<protein>
    <recommendedName>
        <fullName evidence="5">Extracellular membrane protein CFEM domain-containing protein</fullName>
    </recommendedName>
</protein>
<organism evidence="3 4">
    <name type="scientific">Tuber magnatum</name>
    <name type="common">white Piedmont truffle</name>
    <dbReference type="NCBI Taxonomy" id="42249"/>
    <lineage>
        <taxon>Eukaryota</taxon>
        <taxon>Fungi</taxon>
        <taxon>Dikarya</taxon>
        <taxon>Ascomycota</taxon>
        <taxon>Pezizomycotina</taxon>
        <taxon>Pezizomycetes</taxon>
        <taxon>Pezizales</taxon>
        <taxon>Tuberaceae</taxon>
        <taxon>Tuber</taxon>
    </lineage>
</organism>
<dbReference type="OrthoDB" id="5403034at2759"/>
<feature type="signal peptide" evidence="2">
    <location>
        <begin position="1"/>
        <end position="22"/>
    </location>
</feature>
<evidence type="ECO:0000313" key="3">
    <source>
        <dbReference type="EMBL" id="PWW78509.1"/>
    </source>
</evidence>
<name>A0A317SVT8_9PEZI</name>
<comment type="caution">
    <text evidence="3">The sequence shown here is derived from an EMBL/GenBank/DDBJ whole genome shotgun (WGS) entry which is preliminary data.</text>
</comment>
<evidence type="ECO:0000256" key="1">
    <source>
        <dbReference type="SAM" id="MobiDB-lite"/>
    </source>
</evidence>
<feature type="region of interest" description="Disordered" evidence="1">
    <location>
        <begin position="194"/>
        <end position="245"/>
    </location>
</feature>
<keyword evidence="2" id="KW-0732">Signal</keyword>
<evidence type="ECO:0000313" key="4">
    <source>
        <dbReference type="Proteomes" id="UP000246991"/>
    </source>
</evidence>
<dbReference type="EMBL" id="PYWC01000015">
    <property type="protein sequence ID" value="PWW78509.1"/>
    <property type="molecule type" value="Genomic_DNA"/>
</dbReference>
<proteinExistence type="predicted"/>
<dbReference type="STRING" id="42249.A0A317SVT8"/>
<dbReference type="AlphaFoldDB" id="A0A317SVT8"/>
<dbReference type="Proteomes" id="UP000246991">
    <property type="component" value="Unassembled WGS sequence"/>
</dbReference>
<feature type="compositionally biased region" description="Low complexity" evidence="1">
    <location>
        <begin position="217"/>
        <end position="245"/>
    </location>
</feature>
<sequence length="267" mass="27493">MPPVKSFLLGASLLLLSGVAQGTPPKPQMTLSPHVLKDCGCDAVVANFLRCQSLAKGGRDCVCENSWYDSSTACRDCLILADDTLGLQPSNDFFGNFEQALTNVFTACTVPEGSISTNGSAVCGRIPSSDACVYLNPKAGEKSWATRQDCTTGEILTGYFELNLGGVPKGNNTKPTASNNATIYPTCIPPPPSTSAHSRYPTSSSPWSATLAPHLSTNGTTPTGYAPGAGNTSTPSHAPSSSSPTGARAGLWASACVLGAVVAVVFV</sequence>
<reference evidence="3 4" key="1">
    <citation type="submission" date="2018-03" db="EMBL/GenBank/DDBJ databases">
        <title>Genomes of Pezizomycetes fungi and the evolution of truffles.</title>
        <authorList>
            <person name="Murat C."/>
            <person name="Payen T."/>
            <person name="Noel B."/>
            <person name="Kuo A."/>
            <person name="Martin F.M."/>
        </authorList>
    </citation>
    <scope>NUCLEOTIDE SEQUENCE [LARGE SCALE GENOMIC DNA]</scope>
    <source>
        <strain evidence="3">091103-1</strain>
    </source>
</reference>
<evidence type="ECO:0008006" key="5">
    <source>
        <dbReference type="Google" id="ProtNLM"/>
    </source>
</evidence>
<keyword evidence="4" id="KW-1185">Reference proteome</keyword>
<feature type="chain" id="PRO_5016252471" description="Extracellular membrane protein CFEM domain-containing protein" evidence="2">
    <location>
        <begin position="23"/>
        <end position="267"/>
    </location>
</feature>